<keyword evidence="3 6" id="KW-1133">Transmembrane helix</keyword>
<dbReference type="GO" id="GO:0016020">
    <property type="term" value="C:membrane"/>
    <property type="evidence" value="ECO:0007669"/>
    <property type="project" value="UniProtKB-SubCell"/>
</dbReference>
<dbReference type="EMBL" id="FOSR01000003">
    <property type="protein sequence ID" value="SFK53024.1"/>
    <property type="molecule type" value="Genomic_DNA"/>
</dbReference>
<comment type="subcellular location">
    <subcellularLocation>
        <location evidence="1">Membrane</location>
        <topology evidence="1">Multi-pass membrane protein</topology>
    </subcellularLocation>
</comment>
<dbReference type="Pfam" id="PF06738">
    <property type="entry name" value="ThrE"/>
    <property type="match status" value="1"/>
</dbReference>
<dbReference type="Proteomes" id="UP000198725">
    <property type="component" value="Unassembled WGS sequence"/>
</dbReference>
<feature type="transmembrane region" description="Helical" evidence="6">
    <location>
        <begin position="213"/>
        <end position="232"/>
    </location>
</feature>
<evidence type="ECO:0000313" key="12">
    <source>
        <dbReference type="Proteomes" id="UP000321807"/>
    </source>
</evidence>
<keyword evidence="4 6" id="KW-0472">Membrane</keyword>
<organism evidence="10 11">
    <name type="scientific">Rhodanobacter glycinis</name>
    <dbReference type="NCBI Taxonomy" id="582702"/>
    <lineage>
        <taxon>Bacteria</taxon>
        <taxon>Pseudomonadati</taxon>
        <taxon>Pseudomonadota</taxon>
        <taxon>Gammaproteobacteria</taxon>
        <taxon>Lysobacterales</taxon>
        <taxon>Rhodanobacteraceae</taxon>
        <taxon>Rhodanobacter</taxon>
    </lineage>
</organism>
<evidence type="ECO:0000313" key="10">
    <source>
        <dbReference type="EMBL" id="SFK53024.1"/>
    </source>
</evidence>
<feature type="transmembrane region" description="Helical" evidence="6">
    <location>
        <begin position="253"/>
        <end position="274"/>
    </location>
</feature>
<feature type="transmembrane region" description="Helical" evidence="6">
    <location>
        <begin position="135"/>
        <end position="154"/>
    </location>
</feature>
<evidence type="ECO:0000256" key="3">
    <source>
        <dbReference type="ARBA" id="ARBA00022989"/>
    </source>
</evidence>
<protein>
    <submittedName>
        <fullName evidence="9">Threonine/serine exporter family protein</fullName>
    </submittedName>
</protein>
<reference evidence="11" key="1">
    <citation type="submission" date="2016-10" db="EMBL/GenBank/DDBJ databases">
        <authorList>
            <person name="Varghese N."/>
            <person name="Submissions S."/>
        </authorList>
    </citation>
    <scope>NUCLEOTIDE SEQUENCE [LARGE SCALE GENOMIC DNA]</scope>
    <source>
        <strain evidence="11">MO64</strain>
    </source>
</reference>
<dbReference type="Proteomes" id="UP000321807">
    <property type="component" value="Chromosome"/>
</dbReference>
<reference evidence="10" key="2">
    <citation type="submission" date="2016-10" db="EMBL/GenBank/DDBJ databases">
        <authorList>
            <person name="de Groot N.N."/>
        </authorList>
    </citation>
    <scope>NUCLEOTIDE SEQUENCE [LARGE SCALE GENOMIC DNA]</scope>
    <source>
        <strain evidence="10">MO64</strain>
    </source>
</reference>
<dbReference type="PANTHER" id="PTHR31082:SF4">
    <property type="entry name" value="PHEROMONE-REGULATED MEMBRANE PROTEIN 10"/>
    <property type="match status" value="1"/>
</dbReference>
<feature type="transmembrane region" description="Helical" evidence="6">
    <location>
        <begin position="160"/>
        <end position="177"/>
    </location>
</feature>
<reference evidence="9 12" key="3">
    <citation type="submission" date="2019-08" db="EMBL/GenBank/DDBJ databases">
        <title>Complete genome sequence of Rhodanobacter glycinis strain T01E-68 isolated from tomato root.</title>
        <authorList>
            <person name="Weon H.-Y."/>
            <person name="Lee S.A."/>
        </authorList>
    </citation>
    <scope>NUCLEOTIDE SEQUENCE [LARGE SCALE GENOMIC DNA]</scope>
    <source>
        <strain evidence="9 12">T01E-68</strain>
    </source>
</reference>
<evidence type="ECO:0000313" key="11">
    <source>
        <dbReference type="Proteomes" id="UP000198725"/>
    </source>
</evidence>
<sequence>MPMNEPVHVISPASAALNTRIAFLVELARRLHKYGTSAPRLEMAISGVAQRLGLIAEVWSSPTAIIISFADQGQGEEGLAQVTQVVRLLPGDVNLERLCRADDIADQVIDGQLDLREGFHQLRALDLPDTRRDQANVIISYGLSAACIAALFLHSSWVDMVVAGVIGLLIGGITILASTRPRLSVASDAISALVATMITIVVSAWIVPLAIKSVILSSLIILIPGMSLTTAVREISSQHLVSGMARMGGAMSTLLKLGFGTLAASEVCNALGIHARDFVLPPLPSWTDYPALLIAAVAFAILFRAARRDWPVVILAVVVGYFTTRWGGEIAGRLPAAPFGVFLGGLVLSALANLYARFAHRPGAVIREPGILLLVPGSVGFRSVSYLLERSTKLGMDTGLLLITLLIALAAGLMFGELLVAPRRSL</sequence>
<feature type="transmembrane region" description="Helical" evidence="6">
    <location>
        <begin position="286"/>
        <end position="303"/>
    </location>
</feature>
<evidence type="ECO:0000313" key="9">
    <source>
        <dbReference type="EMBL" id="QEE25540.1"/>
    </source>
</evidence>
<dbReference type="PANTHER" id="PTHR31082">
    <property type="entry name" value="PHEROMONE-REGULATED MEMBRANE PROTEIN 10"/>
    <property type="match status" value="1"/>
</dbReference>
<dbReference type="GO" id="GO:0022857">
    <property type="term" value="F:transmembrane transporter activity"/>
    <property type="evidence" value="ECO:0007669"/>
    <property type="project" value="InterPro"/>
</dbReference>
<accession>A0A1I4A9M5</accession>
<dbReference type="AlphaFoldDB" id="A0A1I4A9M5"/>
<evidence type="ECO:0000256" key="2">
    <source>
        <dbReference type="ARBA" id="ARBA00022692"/>
    </source>
</evidence>
<feature type="transmembrane region" description="Helical" evidence="6">
    <location>
        <begin position="400"/>
        <end position="420"/>
    </location>
</feature>
<evidence type="ECO:0000259" key="8">
    <source>
        <dbReference type="Pfam" id="PF12821"/>
    </source>
</evidence>
<evidence type="ECO:0000256" key="1">
    <source>
        <dbReference type="ARBA" id="ARBA00004141"/>
    </source>
</evidence>
<feature type="transmembrane region" description="Helical" evidence="6">
    <location>
        <begin position="370"/>
        <end position="388"/>
    </location>
</feature>
<keyword evidence="11" id="KW-1185">Reference proteome</keyword>
<dbReference type="Pfam" id="PF12821">
    <property type="entry name" value="ThrE_2"/>
    <property type="match status" value="1"/>
</dbReference>
<evidence type="ECO:0000256" key="5">
    <source>
        <dbReference type="ARBA" id="ARBA00034125"/>
    </source>
</evidence>
<evidence type="ECO:0000259" key="7">
    <source>
        <dbReference type="Pfam" id="PF06738"/>
    </source>
</evidence>
<feature type="transmembrane region" description="Helical" evidence="6">
    <location>
        <begin position="339"/>
        <end position="358"/>
    </location>
</feature>
<feature type="transmembrane region" description="Helical" evidence="6">
    <location>
        <begin position="310"/>
        <end position="327"/>
    </location>
</feature>
<dbReference type="InterPro" id="IPR024528">
    <property type="entry name" value="ThrE_2"/>
</dbReference>
<dbReference type="InterPro" id="IPR010619">
    <property type="entry name" value="ThrE-like_N"/>
</dbReference>
<comment type="similarity">
    <text evidence="5">Belongs to the ThrE exporter (TC 2.A.79) family.</text>
</comment>
<feature type="transmembrane region" description="Helical" evidence="6">
    <location>
        <begin position="189"/>
        <end position="207"/>
    </location>
</feature>
<name>A0A1I4A9M5_9GAMM</name>
<keyword evidence="2 6" id="KW-0812">Transmembrane</keyword>
<dbReference type="RefSeq" id="WP_092702279.1">
    <property type="nucleotide sequence ID" value="NZ_CP042807.1"/>
</dbReference>
<feature type="domain" description="Threonine/Serine exporter ThrE" evidence="8">
    <location>
        <begin position="293"/>
        <end position="417"/>
    </location>
</feature>
<dbReference type="KEGG" id="rgl:CS053_14280"/>
<dbReference type="EMBL" id="CP042807">
    <property type="protein sequence ID" value="QEE25540.1"/>
    <property type="molecule type" value="Genomic_DNA"/>
</dbReference>
<evidence type="ECO:0000256" key="6">
    <source>
        <dbReference type="SAM" id="Phobius"/>
    </source>
</evidence>
<evidence type="ECO:0000256" key="4">
    <source>
        <dbReference type="ARBA" id="ARBA00023136"/>
    </source>
</evidence>
<gene>
    <name evidence="9" type="ORF">CS053_14280</name>
    <name evidence="10" type="ORF">SAMN05192579_103319</name>
</gene>
<proteinExistence type="inferred from homology"/>
<dbReference type="InterPro" id="IPR051361">
    <property type="entry name" value="ThrE/Ser_Exporter"/>
</dbReference>
<feature type="domain" description="Threonine/serine exporter-like N-terminal" evidence="7">
    <location>
        <begin position="23"/>
        <end position="265"/>
    </location>
</feature>